<organism evidence="4 5">
    <name type="scientific">Nasonia vitripennis</name>
    <name type="common">Parasitic wasp</name>
    <dbReference type="NCBI Taxonomy" id="7425"/>
    <lineage>
        <taxon>Eukaryota</taxon>
        <taxon>Metazoa</taxon>
        <taxon>Ecdysozoa</taxon>
        <taxon>Arthropoda</taxon>
        <taxon>Hexapoda</taxon>
        <taxon>Insecta</taxon>
        <taxon>Pterygota</taxon>
        <taxon>Neoptera</taxon>
        <taxon>Endopterygota</taxon>
        <taxon>Hymenoptera</taxon>
        <taxon>Apocrita</taxon>
        <taxon>Proctotrupomorpha</taxon>
        <taxon>Chalcidoidea</taxon>
        <taxon>Pteromalidae</taxon>
        <taxon>Pteromalinae</taxon>
        <taxon>Nasonia</taxon>
    </lineage>
</organism>
<reference evidence="4" key="1">
    <citation type="submission" date="2021-01" db="UniProtKB">
        <authorList>
            <consortium name="EnsemblMetazoa"/>
        </authorList>
    </citation>
    <scope>IDENTIFICATION</scope>
</reference>
<dbReference type="InterPro" id="IPR036084">
    <property type="entry name" value="Ser_inhib-like_sf"/>
</dbReference>
<dbReference type="OrthoDB" id="6236007at2759"/>
<comment type="similarity">
    <text evidence="1">Belongs to the serine protease inhibitor-like (TIL domain-containing) family.</text>
</comment>
<dbReference type="InParanoid" id="A0A7M7M2V7"/>
<sequence length="86" mass="9343">MSKSIVLCLLVLCISASLISADSASSRRCPKRNQRWNNCGTACPLKCSQLKPVPCTKQCVIGCECIPGTVLRKDNECVSPKDCKKI</sequence>
<name>A0A7M7M2V7_NASVI</name>
<dbReference type="Pfam" id="PF01826">
    <property type="entry name" value="TIL"/>
    <property type="match status" value="1"/>
</dbReference>
<evidence type="ECO:0000313" key="5">
    <source>
        <dbReference type="Proteomes" id="UP000002358"/>
    </source>
</evidence>
<gene>
    <name evidence="4" type="primary">100122687</name>
</gene>
<feature type="chain" id="PRO_5029913519" description="TIL domain-containing protein" evidence="2">
    <location>
        <begin position="22"/>
        <end position="86"/>
    </location>
</feature>
<feature type="domain" description="TIL" evidence="3">
    <location>
        <begin position="31"/>
        <end position="83"/>
    </location>
</feature>
<keyword evidence="5" id="KW-1185">Reference proteome</keyword>
<keyword evidence="2" id="KW-0732">Signal</keyword>
<feature type="signal peptide" evidence="2">
    <location>
        <begin position="1"/>
        <end position="21"/>
    </location>
</feature>
<dbReference type="Gene3D" id="2.10.25.10">
    <property type="entry name" value="Laminin"/>
    <property type="match status" value="1"/>
</dbReference>
<accession>A0A7M7M2V7</accession>
<dbReference type="CDD" id="cd19941">
    <property type="entry name" value="TIL"/>
    <property type="match status" value="1"/>
</dbReference>
<dbReference type="KEGG" id="nvi:100122687"/>
<dbReference type="AlphaFoldDB" id="A0A7M7M2V7"/>
<proteinExistence type="inferred from homology"/>
<dbReference type="InterPro" id="IPR002919">
    <property type="entry name" value="TIL_dom"/>
</dbReference>
<dbReference type="EnsemblMetazoa" id="XM_016990388">
    <property type="protein sequence ID" value="XP_016845877"/>
    <property type="gene ID" value="LOC100122687"/>
</dbReference>
<dbReference type="SUPFAM" id="SSF57567">
    <property type="entry name" value="Serine protease inhibitors"/>
    <property type="match status" value="1"/>
</dbReference>
<evidence type="ECO:0000256" key="1">
    <source>
        <dbReference type="ARBA" id="ARBA00007611"/>
    </source>
</evidence>
<evidence type="ECO:0000313" key="4">
    <source>
        <dbReference type="EnsemblMetazoa" id="XP_016845877"/>
    </source>
</evidence>
<dbReference type="FunCoup" id="A0A7M7M2V7">
    <property type="interactions" value="28"/>
</dbReference>
<evidence type="ECO:0000256" key="2">
    <source>
        <dbReference type="SAM" id="SignalP"/>
    </source>
</evidence>
<protein>
    <recommendedName>
        <fullName evidence="3">TIL domain-containing protein</fullName>
    </recommendedName>
</protein>
<dbReference type="Proteomes" id="UP000002358">
    <property type="component" value="Chromosome 1"/>
</dbReference>
<evidence type="ECO:0000259" key="3">
    <source>
        <dbReference type="Pfam" id="PF01826"/>
    </source>
</evidence>